<feature type="domain" description="CMP/dCMP-type deaminase" evidence="17">
    <location>
        <begin position="8"/>
        <end position="130"/>
    </location>
</feature>
<evidence type="ECO:0000256" key="15">
    <source>
        <dbReference type="PIRSR" id="PIRSR006769-2"/>
    </source>
</evidence>
<comment type="caution">
    <text evidence="18">The sequence shown here is derived from an EMBL/GenBank/DDBJ whole genome shotgun (WGS) entry which is preliminary data.</text>
</comment>
<feature type="binding site" evidence="15">
    <location>
        <position position="161"/>
    </location>
    <ligand>
        <name>NADP(+)</name>
        <dbReference type="ChEBI" id="CHEBI:58349"/>
    </ligand>
</feature>
<organism evidence="18 19">
    <name type="scientific">Chromatocurvus halotolerans</name>
    <dbReference type="NCBI Taxonomy" id="1132028"/>
    <lineage>
        <taxon>Bacteria</taxon>
        <taxon>Pseudomonadati</taxon>
        <taxon>Pseudomonadota</taxon>
        <taxon>Gammaproteobacteria</taxon>
        <taxon>Cellvibrionales</taxon>
        <taxon>Halieaceae</taxon>
        <taxon>Chromatocurvus</taxon>
    </lineage>
</organism>
<evidence type="ECO:0000256" key="9">
    <source>
        <dbReference type="ARBA" id="ARBA00022833"/>
    </source>
</evidence>
<dbReference type="GO" id="GO:0008270">
    <property type="term" value="F:zinc ion binding"/>
    <property type="evidence" value="ECO:0007669"/>
    <property type="project" value="InterPro"/>
</dbReference>
<evidence type="ECO:0000256" key="14">
    <source>
        <dbReference type="PIRSR" id="PIRSR006769-1"/>
    </source>
</evidence>
<comment type="catalytic activity">
    <reaction evidence="13">
        <text>5-amino-6-(5-phospho-D-ribitylamino)uracil + NADP(+) = 5-amino-6-(5-phospho-D-ribosylamino)uracil + NADPH + H(+)</text>
        <dbReference type="Rhea" id="RHEA:17845"/>
        <dbReference type="ChEBI" id="CHEBI:15378"/>
        <dbReference type="ChEBI" id="CHEBI:57783"/>
        <dbReference type="ChEBI" id="CHEBI:58349"/>
        <dbReference type="ChEBI" id="CHEBI:58421"/>
        <dbReference type="ChEBI" id="CHEBI:58453"/>
        <dbReference type="EC" id="1.1.1.193"/>
    </reaction>
</comment>
<comment type="cofactor">
    <cofactor evidence="13 16">
        <name>Zn(2+)</name>
        <dbReference type="ChEBI" id="CHEBI:29105"/>
    </cofactor>
    <text evidence="13 16">Binds 1 zinc ion.</text>
</comment>
<dbReference type="PROSITE" id="PS51747">
    <property type="entry name" value="CYT_DCMP_DEAMINASES_2"/>
    <property type="match status" value="1"/>
</dbReference>
<dbReference type="GO" id="GO:0050661">
    <property type="term" value="F:NADP binding"/>
    <property type="evidence" value="ECO:0007669"/>
    <property type="project" value="InterPro"/>
</dbReference>
<dbReference type="RefSeq" id="WP_240624394.1">
    <property type="nucleotide sequence ID" value="NZ_QQSW01000015.1"/>
</dbReference>
<comment type="similarity">
    <text evidence="4 13">In the N-terminal section; belongs to the cytidine and deoxycytidylate deaminase family.</text>
</comment>
<dbReference type="PROSITE" id="PS00903">
    <property type="entry name" value="CYT_DCMP_DEAMINASES_1"/>
    <property type="match status" value="1"/>
</dbReference>
<dbReference type="InterPro" id="IPR016193">
    <property type="entry name" value="Cytidine_deaminase-like"/>
</dbReference>
<dbReference type="Gene3D" id="3.40.140.10">
    <property type="entry name" value="Cytidine Deaminase, domain 2"/>
    <property type="match status" value="1"/>
</dbReference>
<feature type="binding site" evidence="15">
    <location>
        <position position="177"/>
    </location>
    <ligand>
        <name>NADP(+)</name>
        <dbReference type="ChEBI" id="CHEBI:58349"/>
    </ligand>
</feature>
<gene>
    <name evidence="18" type="ORF">EV688_12626</name>
</gene>
<dbReference type="PANTHER" id="PTHR38011:SF7">
    <property type="entry name" value="2,5-DIAMINO-6-RIBOSYLAMINO-4(3H)-PYRIMIDINONE 5'-PHOSPHATE REDUCTASE"/>
    <property type="match status" value="1"/>
</dbReference>
<keyword evidence="6 13" id="KW-0686">Riboflavin biosynthesis</keyword>
<sequence length="380" mass="40397">MIEDDGSARDRVMMARALVIARQSRFIAAPNPHVGCLLVKGDTVISEGRTQYAGEAHAEIMALRAAGTAAAGATVYVTLEPCSHHGRTPPCTDALIEAGVARVVAAMEDPNPRVSGRGLQRLREAGIRVECGLLAEQAEPIIKGFVLRMRRGRGRVRAKLAMSMDGRTAMASGESQWITGAPARADVQRQRAASCAILTGSGTVLADNCALTVRPESFADTLGEAQPPGVRQPLRVVLDSRRRVPATARILSADAPTLLLHATDAPAAALPAHVEQVAIPEGASGLDLTTVMRELATRQCNEILVECGPTLTGALLQAGLIDELIVYMAPCIMGSSARPLLQLPLDAMSDKVKLTTLDVRRVGEDWRFTLVPSASRQTKE</sequence>
<dbReference type="InterPro" id="IPR024072">
    <property type="entry name" value="DHFR-like_dom_sf"/>
</dbReference>
<evidence type="ECO:0000259" key="17">
    <source>
        <dbReference type="PROSITE" id="PS51747"/>
    </source>
</evidence>
<dbReference type="Pfam" id="PF00383">
    <property type="entry name" value="dCMP_cyt_deam_1"/>
    <property type="match status" value="1"/>
</dbReference>
<dbReference type="UniPathway" id="UPA00275">
    <property type="reaction ID" value="UER00401"/>
</dbReference>
<dbReference type="EMBL" id="SLWX01000026">
    <property type="protein sequence ID" value="TCO70452.1"/>
    <property type="molecule type" value="Genomic_DNA"/>
</dbReference>
<keyword evidence="11 13" id="KW-0560">Oxidoreductase</keyword>
<comment type="function">
    <text evidence="1 13">Converts 2,5-diamino-6-(ribosylamino)-4(3h)-pyrimidinone 5'-phosphate into 5-amino-6-(ribosylamino)-2,4(1h,3h)-pyrimidinedione 5'-phosphate.</text>
</comment>
<dbReference type="GO" id="GO:0008835">
    <property type="term" value="F:diaminohydroxyphosphoribosylaminopyrimidine deaminase activity"/>
    <property type="evidence" value="ECO:0007669"/>
    <property type="project" value="UniProtKB-EC"/>
</dbReference>
<feature type="binding site" evidence="15">
    <location>
        <position position="203"/>
    </location>
    <ligand>
        <name>substrate</name>
    </ligand>
</feature>
<dbReference type="GO" id="GO:0009231">
    <property type="term" value="P:riboflavin biosynthetic process"/>
    <property type="evidence" value="ECO:0007669"/>
    <property type="project" value="UniProtKB-UniPathway"/>
</dbReference>
<feature type="binding site" evidence="16">
    <location>
        <position position="82"/>
    </location>
    <ligand>
        <name>Zn(2+)</name>
        <dbReference type="ChEBI" id="CHEBI:29105"/>
        <note>catalytic</note>
    </ligand>
</feature>
<dbReference type="CDD" id="cd01284">
    <property type="entry name" value="Riboflavin_deaminase-reductase"/>
    <property type="match status" value="1"/>
</dbReference>
<dbReference type="NCBIfam" id="TIGR00326">
    <property type="entry name" value="eubact_ribD"/>
    <property type="match status" value="1"/>
</dbReference>
<protein>
    <recommendedName>
        <fullName evidence="13">Riboflavin biosynthesis protein RibD</fullName>
    </recommendedName>
    <domain>
        <recommendedName>
            <fullName evidence="13">Diaminohydroxyphosphoribosylaminopyrimidine deaminase</fullName>
            <shortName evidence="13">DRAP deaminase</shortName>
            <ecNumber evidence="13">3.5.4.26</ecNumber>
        </recommendedName>
        <alternativeName>
            <fullName evidence="13">Riboflavin-specific deaminase</fullName>
        </alternativeName>
    </domain>
    <domain>
        <recommendedName>
            <fullName evidence="13">5-amino-6-(5-phosphoribosylamino)uracil reductase</fullName>
            <ecNumber evidence="13">1.1.1.193</ecNumber>
        </recommendedName>
        <alternativeName>
            <fullName evidence="13">HTP reductase</fullName>
        </alternativeName>
    </domain>
</protein>
<evidence type="ECO:0000256" key="3">
    <source>
        <dbReference type="ARBA" id="ARBA00004910"/>
    </source>
</evidence>
<dbReference type="InterPro" id="IPR004794">
    <property type="entry name" value="Eubact_RibD"/>
</dbReference>
<evidence type="ECO:0000256" key="8">
    <source>
        <dbReference type="ARBA" id="ARBA00022801"/>
    </source>
</evidence>
<comment type="pathway">
    <text evidence="3 13">Cofactor biosynthesis; riboflavin biosynthesis; 5-amino-6-(D-ribitylamino)uracil from GTP: step 3/4.</text>
</comment>
<evidence type="ECO:0000256" key="13">
    <source>
        <dbReference type="PIRNR" id="PIRNR006769"/>
    </source>
</evidence>
<dbReference type="InterPro" id="IPR011549">
    <property type="entry name" value="RibD_C"/>
</dbReference>
<evidence type="ECO:0000256" key="4">
    <source>
        <dbReference type="ARBA" id="ARBA00005259"/>
    </source>
</evidence>
<dbReference type="EC" id="3.5.4.26" evidence="13"/>
<dbReference type="NCBIfam" id="TIGR00227">
    <property type="entry name" value="ribD_Cterm"/>
    <property type="match status" value="1"/>
</dbReference>
<feature type="binding site" evidence="15">
    <location>
        <position position="214"/>
    </location>
    <ligand>
        <name>substrate</name>
    </ligand>
</feature>
<name>A0A4R2KDQ3_9GAMM</name>
<dbReference type="Pfam" id="PF01872">
    <property type="entry name" value="RibD_C"/>
    <property type="match status" value="1"/>
</dbReference>
<feature type="binding site" evidence="15">
    <location>
        <position position="207"/>
    </location>
    <ligand>
        <name>NADP(+)</name>
        <dbReference type="ChEBI" id="CHEBI:58349"/>
    </ligand>
</feature>
<dbReference type="GO" id="GO:0008703">
    <property type="term" value="F:5-amino-6-(5-phosphoribosylamino)uracil reductase activity"/>
    <property type="evidence" value="ECO:0007669"/>
    <property type="project" value="UniProtKB-EC"/>
</dbReference>
<dbReference type="PANTHER" id="PTHR38011">
    <property type="entry name" value="DIHYDROFOLATE REDUCTASE FAMILY PROTEIN (AFU_ORTHOLOGUE AFUA_8G06820)"/>
    <property type="match status" value="1"/>
</dbReference>
<dbReference type="InterPro" id="IPR050765">
    <property type="entry name" value="Riboflavin_Biosynth_HTPR"/>
</dbReference>
<feature type="binding site" evidence="16">
    <location>
        <position position="91"/>
    </location>
    <ligand>
        <name>Zn(2+)</name>
        <dbReference type="ChEBI" id="CHEBI:29105"/>
        <note>catalytic</note>
    </ligand>
</feature>
<evidence type="ECO:0000313" key="19">
    <source>
        <dbReference type="Proteomes" id="UP000294980"/>
    </source>
</evidence>
<dbReference type="InterPro" id="IPR016192">
    <property type="entry name" value="APOBEC/CMP_deaminase_Zn-bd"/>
</dbReference>
<accession>A0A4R2KDQ3</accession>
<evidence type="ECO:0000256" key="1">
    <source>
        <dbReference type="ARBA" id="ARBA00002151"/>
    </source>
</evidence>
<comment type="catalytic activity">
    <reaction evidence="13">
        <text>2,5-diamino-6-hydroxy-4-(5-phosphoribosylamino)-pyrimidine + H2O + H(+) = 5-amino-6-(5-phospho-D-ribosylamino)uracil + NH4(+)</text>
        <dbReference type="Rhea" id="RHEA:21868"/>
        <dbReference type="ChEBI" id="CHEBI:15377"/>
        <dbReference type="ChEBI" id="CHEBI:15378"/>
        <dbReference type="ChEBI" id="CHEBI:28938"/>
        <dbReference type="ChEBI" id="CHEBI:58453"/>
        <dbReference type="ChEBI" id="CHEBI:58614"/>
        <dbReference type="EC" id="3.5.4.26"/>
    </reaction>
</comment>
<feature type="binding site" evidence="16">
    <location>
        <position position="57"/>
    </location>
    <ligand>
        <name>Zn(2+)</name>
        <dbReference type="ChEBI" id="CHEBI:29105"/>
        <note>catalytic</note>
    </ligand>
</feature>
<dbReference type="PIRSF" id="PIRSF006769">
    <property type="entry name" value="RibD"/>
    <property type="match status" value="1"/>
</dbReference>
<dbReference type="Gene3D" id="3.40.430.10">
    <property type="entry name" value="Dihydrofolate Reductase, subunit A"/>
    <property type="match status" value="1"/>
</dbReference>
<evidence type="ECO:0000256" key="12">
    <source>
        <dbReference type="ARBA" id="ARBA00023268"/>
    </source>
</evidence>
<keyword evidence="19" id="KW-1185">Reference proteome</keyword>
<keyword evidence="10 13" id="KW-0521">NADP</keyword>
<dbReference type="InterPro" id="IPR002734">
    <property type="entry name" value="RibDG_C"/>
</dbReference>
<feature type="active site" description="Proton donor" evidence="14">
    <location>
        <position position="59"/>
    </location>
</feature>
<evidence type="ECO:0000313" key="18">
    <source>
        <dbReference type="EMBL" id="TCO70452.1"/>
    </source>
</evidence>
<feature type="binding site" evidence="15">
    <location>
        <position position="240"/>
    </location>
    <ligand>
        <name>NADP(+)</name>
        <dbReference type="ChEBI" id="CHEBI:58349"/>
    </ligand>
</feature>
<evidence type="ECO:0000256" key="16">
    <source>
        <dbReference type="PIRSR" id="PIRSR006769-3"/>
    </source>
</evidence>
<feature type="binding site" evidence="15">
    <location>
        <position position="191"/>
    </location>
    <ligand>
        <name>substrate</name>
    </ligand>
</feature>
<dbReference type="FunFam" id="3.40.140.10:FF:000025">
    <property type="entry name" value="Riboflavin biosynthesis protein RibD"/>
    <property type="match status" value="1"/>
</dbReference>
<feature type="binding site" evidence="15">
    <location>
        <position position="306"/>
    </location>
    <ligand>
        <name>substrate</name>
    </ligand>
</feature>
<dbReference type="Proteomes" id="UP000294980">
    <property type="component" value="Unassembled WGS sequence"/>
</dbReference>
<feature type="binding site" evidence="15">
    <location>
        <position position="175"/>
    </location>
    <ligand>
        <name>substrate</name>
    </ligand>
</feature>
<keyword evidence="9 13" id="KW-0862">Zinc</keyword>
<evidence type="ECO:0000256" key="6">
    <source>
        <dbReference type="ARBA" id="ARBA00022619"/>
    </source>
</evidence>
<evidence type="ECO:0000256" key="11">
    <source>
        <dbReference type="ARBA" id="ARBA00023002"/>
    </source>
</evidence>
<dbReference type="EC" id="1.1.1.193" evidence="13"/>
<proteinExistence type="inferred from homology"/>
<dbReference type="SUPFAM" id="SSF53597">
    <property type="entry name" value="Dihydrofolate reductase-like"/>
    <property type="match status" value="1"/>
</dbReference>
<keyword evidence="12" id="KW-0511">Multifunctional enzyme</keyword>
<feature type="binding site" evidence="15">
    <location>
        <position position="211"/>
    </location>
    <ligand>
        <name>substrate</name>
    </ligand>
</feature>
<feature type="binding site" evidence="15">
    <location>
        <begin position="308"/>
        <end position="314"/>
    </location>
    <ligand>
        <name>NADP(+)</name>
        <dbReference type="ChEBI" id="CHEBI:58349"/>
    </ligand>
</feature>
<evidence type="ECO:0000256" key="10">
    <source>
        <dbReference type="ARBA" id="ARBA00022857"/>
    </source>
</evidence>
<keyword evidence="7 13" id="KW-0479">Metal-binding</keyword>
<dbReference type="AlphaFoldDB" id="A0A4R2KDQ3"/>
<comment type="pathway">
    <text evidence="2 13">Cofactor biosynthesis; riboflavin biosynthesis; 5-amino-6-(D-ribitylamino)uracil from GTP: step 2/4.</text>
</comment>
<dbReference type="InterPro" id="IPR002125">
    <property type="entry name" value="CMP_dCMP_dom"/>
</dbReference>
<keyword evidence="8 13" id="KW-0378">Hydrolase</keyword>
<reference evidence="18 19" key="1">
    <citation type="submission" date="2019-03" db="EMBL/GenBank/DDBJ databases">
        <title>Genomic Encyclopedia of Type Strains, Phase IV (KMG-IV): sequencing the most valuable type-strain genomes for metagenomic binning, comparative biology and taxonomic classification.</title>
        <authorList>
            <person name="Goeker M."/>
        </authorList>
    </citation>
    <scope>NUCLEOTIDE SEQUENCE [LARGE SCALE GENOMIC DNA]</scope>
    <source>
        <strain evidence="18 19">DSM 23344</strain>
    </source>
</reference>
<evidence type="ECO:0000256" key="5">
    <source>
        <dbReference type="ARBA" id="ARBA00007417"/>
    </source>
</evidence>
<evidence type="ECO:0000256" key="2">
    <source>
        <dbReference type="ARBA" id="ARBA00004882"/>
    </source>
</evidence>
<evidence type="ECO:0000256" key="7">
    <source>
        <dbReference type="ARBA" id="ARBA00022723"/>
    </source>
</evidence>
<dbReference type="SUPFAM" id="SSF53927">
    <property type="entry name" value="Cytidine deaminase-like"/>
    <property type="match status" value="1"/>
</dbReference>
<comment type="similarity">
    <text evidence="5 13">In the C-terminal section; belongs to the HTP reductase family.</text>
</comment>